<dbReference type="PANTHER" id="PTHR30411:SF1">
    <property type="entry name" value="CYTOPLASMIC PROTEIN"/>
    <property type="match status" value="1"/>
</dbReference>
<dbReference type="InterPro" id="IPR036754">
    <property type="entry name" value="YbaK/aa-tRNA-synt-asso_dom_sf"/>
</dbReference>
<proteinExistence type="predicted"/>
<dbReference type="SUPFAM" id="SSF55826">
    <property type="entry name" value="YbaK/ProRS associated domain"/>
    <property type="match status" value="1"/>
</dbReference>
<sequence>MNSHHEENLKTYLKAHIPAAEHMSFNQSCHSVADAADAANASPEEFVKNVCMIGSNGDFIVAIVHGTDRASTSRVGKALGTERPRLATAEEILEKTGYPCGGTPSFGYNATFLIDPRVAEIQSVITGGGSECSLVRVKTNEMLHANNGRIVRVRK</sequence>
<feature type="domain" description="YbaK/aminoacyl-tRNA synthetase-associated" evidence="1">
    <location>
        <begin position="28"/>
        <end position="143"/>
    </location>
</feature>
<dbReference type="GO" id="GO:0004812">
    <property type="term" value="F:aminoacyl-tRNA ligase activity"/>
    <property type="evidence" value="ECO:0007669"/>
    <property type="project" value="UniProtKB-KW"/>
</dbReference>
<dbReference type="GO" id="GO:0002161">
    <property type="term" value="F:aminoacyl-tRNA deacylase activity"/>
    <property type="evidence" value="ECO:0007669"/>
    <property type="project" value="InterPro"/>
</dbReference>
<evidence type="ECO:0000313" key="2">
    <source>
        <dbReference type="EMBL" id="OBQ54873.1"/>
    </source>
</evidence>
<comment type="caution">
    <text evidence="2">The sequence shown here is derived from an EMBL/GenBank/DDBJ whole genome shotgun (WGS) entry which is preliminary data.</text>
</comment>
<dbReference type="CDD" id="cd04332">
    <property type="entry name" value="YbaK_like"/>
    <property type="match status" value="1"/>
</dbReference>
<accession>A0A1B7XH72</accession>
<name>A0A1B7XH72_9BACT</name>
<reference evidence="2 3" key="1">
    <citation type="submission" date="2015-01" db="EMBL/GenBank/DDBJ databases">
        <title>Desulfovibrio sp. JC271 draft genome sequence.</title>
        <authorList>
            <person name="Shivani Y."/>
            <person name="Subhash Y."/>
            <person name="Sasikala C."/>
            <person name="Ramana C.V."/>
        </authorList>
    </citation>
    <scope>NUCLEOTIDE SEQUENCE [LARGE SCALE GENOMIC DNA]</scope>
    <source>
        <strain evidence="2 3">JC271</strain>
    </source>
</reference>
<organism evidence="2 3">
    <name type="scientific">Halodesulfovibrio spirochaetisodalis</name>
    <dbReference type="NCBI Taxonomy" id="1560234"/>
    <lineage>
        <taxon>Bacteria</taxon>
        <taxon>Pseudomonadati</taxon>
        <taxon>Thermodesulfobacteriota</taxon>
        <taxon>Desulfovibrionia</taxon>
        <taxon>Desulfovibrionales</taxon>
        <taxon>Desulfovibrionaceae</taxon>
        <taxon>Halodesulfovibrio</taxon>
    </lineage>
</organism>
<dbReference type="OrthoDB" id="8536235at2"/>
<evidence type="ECO:0000313" key="3">
    <source>
        <dbReference type="Proteomes" id="UP000091979"/>
    </source>
</evidence>
<dbReference type="AlphaFoldDB" id="A0A1B7XH72"/>
<dbReference type="PANTHER" id="PTHR30411">
    <property type="entry name" value="CYTOPLASMIC PROTEIN"/>
    <property type="match status" value="1"/>
</dbReference>
<dbReference type="PATRIC" id="fig|1560234.3.peg.2996"/>
<dbReference type="InterPro" id="IPR007214">
    <property type="entry name" value="YbaK/aa-tRNA-synth-assoc-dom"/>
</dbReference>
<dbReference type="RefSeq" id="WP_066853267.1">
    <property type="nucleotide sequence ID" value="NZ_JXMS01000006.1"/>
</dbReference>
<dbReference type="Pfam" id="PF04073">
    <property type="entry name" value="tRNA_edit"/>
    <property type="match status" value="1"/>
</dbReference>
<gene>
    <name evidence="2" type="ORF">SP90_05155</name>
</gene>
<evidence type="ECO:0000259" key="1">
    <source>
        <dbReference type="Pfam" id="PF04073"/>
    </source>
</evidence>
<keyword evidence="2" id="KW-0030">Aminoacyl-tRNA synthetase</keyword>
<protein>
    <submittedName>
        <fullName evidence="2">Prolyl-tRNA synthetase</fullName>
    </submittedName>
</protein>
<dbReference type="EMBL" id="JXMS01000006">
    <property type="protein sequence ID" value="OBQ54873.1"/>
    <property type="molecule type" value="Genomic_DNA"/>
</dbReference>
<dbReference type="STRING" id="1560234.SP90_05155"/>
<keyword evidence="3" id="KW-1185">Reference proteome</keyword>
<keyword evidence="2" id="KW-0436">Ligase</keyword>
<dbReference type="Proteomes" id="UP000091979">
    <property type="component" value="Unassembled WGS sequence"/>
</dbReference>
<dbReference type="Gene3D" id="3.90.960.10">
    <property type="entry name" value="YbaK/aminoacyl-tRNA synthetase-associated domain"/>
    <property type="match status" value="1"/>
</dbReference>